<dbReference type="RefSeq" id="WP_258330602.1">
    <property type="nucleotide sequence ID" value="NZ_JAPTGG010000003.1"/>
</dbReference>
<dbReference type="Pfam" id="PF00497">
    <property type="entry name" value="SBP_bac_3"/>
    <property type="match status" value="1"/>
</dbReference>
<reference evidence="2 3" key="1">
    <citation type="submission" date="2022-12" db="EMBL/GenBank/DDBJ databases">
        <title>Dasania phycosphaerae sp. nov., isolated from particulate material of the south coast of Korea.</title>
        <authorList>
            <person name="Jiang Y."/>
        </authorList>
    </citation>
    <scope>NUCLEOTIDE SEQUENCE [LARGE SCALE GENOMIC DNA]</scope>
    <source>
        <strain evidence="2 3">GY-19</strain>
    </source>
</reference>
<dbReference type="AlphaFoldDB" id="A0A9J6RJS3"/>
<accession>A0A9J6RJS3</accession>
<dbReference type="SUPFAM" id="SSF53850">
    <property type="entry name" value="Periplasmic binding protein-like II"/>
    <property type="match status" value="1"/>
</dbReference>
<keyword evidence="3" id="KW-1185">Reference proteome</keyword>
<feature type="domain" description="Solute-binding protein family 3/N-terminal" evidence="1">
    <location>
        <begin position="46"/>
        <end position="253"/>
    </location>
</feature>
<dbReference type="Gene3D" id="3.40.190.10">
    <property type="entry name" value="Periplasmic binding protein-like II"/>
    <property type="match status" value="2"/>
</dbReference>
<dbReference type="Proteomes" id="UP001069090">
    <property type="component" value="Unassembled WGS sequence"/>
</dbReference>
<name>A0A9J6RJS3_9GAMM</name>
<proteinExistence type="predicted"/>
<protein>
    <submittedName>
        <fullName evidence="2">Transporter substrate-binding domain-containing protein</fullName>
    </submittedName>
</protein>
<organism evidence="2 3">
    <name type="scientific">Dasania phycosphaerae</name>
    <dbReference type="NCBI Taxonomy" id="2950436"/>
    <lineage>
        <taxon>Bacteria</taxon>
        <taxon>Pseudomonadati</taxon>
        <taxon>Pseudomonadota</taxon>
        <taxon>Gammaproteobacteria</taxon>
        <taxon>Cellvibrionales</taxon>
        <taxon>Spongiibacteraceae</taxon>
        <taxon>Dasania</taxon>
    </lineage>
</organism>
<gene>
    <name evidence="2" type="ORF">O0V09_04510</name>
</gene>
<sequence length="284" mass="32503">MSPLNYIRALCLSIIISAESGWANVDVAAPKVIHVASEYWPGFSNHDGSGLYFEIIKAVYEPVGIAVKFSIEPFKRARHSTVQHHHDVVIGTYSQADRGNNLLLTPHYPINTERVLAIYHKDSTLNWHNFYQRNREDSSEPNPYSSAWIIGYNYDQHLGIKKGFELRRPEQGLKMLVQRRLDVFIEPEDETLVLLQGALADLGAQLRWENVSTNNIYLAFSHNPRAKQLCKIYDQRLPQLYHSGKLQALFAKWQLDISKVNFNWGKLLAQDSCEPIEGLNSVNE</sequence>
<dbReference type="InterPro" id="IPR001638">
    <property type="entry name" value="Solute-binding_3/MltF_N"/>
</dbReference>
<evidence type="ECO:0000313" key="3">
    <source>
        <dbReference type="Proteomes" id="UP001069090"/>
    </source>
</evidence>
<evidence type="ECO:0000313" key="2">
    <source>
        <dbReference type="EMBL" id="MCZ0864447.1"/>
    </source>
</evidence>
<evidence type="ECO:0000259" key="1">
    <source>
        <dbReference type="Pfam" id="PF00497"/>
    </source>
</evidence>
<comment type="caution">
    <text evidence="2">The sequence shown here is derived from an EMBL/GenBank/DDBJ whole genome shotgun (WGS) entry which is preliminary data.</text>
</comment>
<dbReference type="EMBL" id="JAPTGG010000003">
    <property type="protein sequence ID" value="MCZ0864447.1"/>
    <property type="molecule type" value="Genomic_DNA"/>
</dbReference>